<reference evidence="2 3" key="1">
    <citation type="submission" date="2017-04" db="EMBL/GenBank/DDBJ databases">
        <title>Draft genome sequence of Marssonina coronaria NL1: causal agent of apple blotch.</title>
        <authorList>
            <person name="Cheng Q."/>
        </authorList>
    </citation>
    <scope>NUCLEOTIDE SEQUENCE [LARGE SCALE GENOMIC DNA]</scope>
    <source>
        <strain evidence="2 3">NL1</strain>
    </source>
</reference>
<dbReference type="STRING" id="503106.A0A218Z4E8"/>
<comment type="caution">
    <text evidence="2">The sequence shown here is derived from an EMBL/GenBank/DDBJ whole genome shotgun (WGS) entry which is preliminary data.</text>
</comment>
<name>A0A218Z4E8_9HELO</name>
<feature type="signal peptide" evidence="1">
    <location>
        <begin position="1"/>
        <end position="18"/>
    </location>
</feature>
<protein>
    <submittedName>
        <fullName evidence="2">Uncharacterized protein</fullName>
    </submittedName>
</protein>
<keyword evidence="1" id="KW-0732">Signal</keyword>
<feature type="chain" id="PRO_5012668382" evidence="1">
    <location>
        <begin position="19"/>
        <end position="146"/>
    </location>
</feature>
<dbReference type="InParanoid" id="A0A218Z4E8"/>
<dbReference type="AlphaFoldDB" id="A0A218Z4E8"/>
<dbReference type="OrthoDB" id="3552888at2759"/>
<evidence type="ECO:0000256" key="1">
    <source>
        <dbReference type="SAM" id="SignalP"/>
    </source>
</evidence>
<proteinExistence type="predicted"/>
<organism evidence="2 3">
    <name type="scientific">Diplocarpon coronariae</name>
    <dbReference type="NCBI Taxonomy" id="2795749"/>
    <lineage>
        <taxon>Eukaryota</taxon>
        <taxon>Fungi</taxon>
        <taxon>Dikarya</taxon>
        <taxon>Ascomycota</taxon>
        <taxon>Pezizomycotina</taxon>
        <taxon>Leotiomycetes</taxon>
        <taxon>Helotiales</taxon>
        <taxon>Drepanopezizaceae</taxon>
        <taxon>Diplocarpon</taxon>
    </lineage>
</organism>
<gene>
    <name evidence="2" type="ORF">B2J93_3551</name>
</gene>
<sequence length="146" mass="15084">MILPTGVLSQVLAGLLVARDDTPAGYTLGVMGVSGSYEGHDFNFNGTIQQVEDQLKHLWPGVSVSGAASGGSEINESSTVALDNAGPRDGLAAQFCCPVAGQKWSSAERPVVQNGIIFLNAVKASCSAGPKNCVRVSCSWDAGIFL</sequence>
<evidence type="ECO:0000313" key="3">
    <source>
        <dbReference type="Proteomes" id="UP000242519"/>
    </source>
</evidence>
<dbReference type="EMBL" id="MZNU01000204">
    <property type="protein sequence ID" value="OWP02971.1"/>
    <property type="molecule type" value="Genomic_DNA"/>
</dbReference>
<evidence type="ECO:0000313" key="2">
    <source>
        <dbReference type="EMBL" id="OWP02971.1"/>
    </source>
</evidence>
<keyword evidence="3" id="KW-1185">Reference proteome</keyword>
<dbReference type="Proteomes" id="UP000242519">
    <property type="component" value="Unassembled WGS sequence"/>
</dbReference>
<accession>A0A218Z4E8</accession>